<dbReference type="Proteomes" id="UP000030764">
    <property type="component" value="Unassembled WGS sequence"/>
</dbReference>
<dbReference type="GO" id="GO:1990904">
    <property type="term" value="C:ribonucleoprotein complex"/>
    <property type="evidence" value="ECO:0007669"/>
    <property type="project" value="UniProtKB-KW"/>
</dbReference>
<dbReference type="Gene3D" id="3.30.420.80">
    <property type="entry name" value="Ribosomal protein S11"/>
    <property type="match status" value="1"/>
</dbReference>
<reference evidence="8 10" key="1">
    <citation type="journal article" date="2014" name="Nat. Genet.">
        <title>Genome and transcriptome of the porcine whipworm Trichuris suis.</title>
        <authorList>
            <person name="Jex A.R."/>
            <person name="Nejsum P."/>
            <person name="Schwarz E.M."/>
            <person name="Hu L."/>
            <person name="Young N.D."/>
            <person name="Hall R.S."/>
            <person name="Korhonen P.K."/>
            <person name="Liao S."/>
            <person name="Thamsborg S."/>
            <person name="Xia J."/>
            <person name="Xu P."/>
            <person name="Wang S."/>
            <person name="Scheerlinck J.P."/>
            <person name="Hofmann A."/>
            <person name="Sternberg P.W."/>
            <person name="Wang J."/>
            <person name="Gasser R.B."/>
        </authorList>
    </citation>
    <scope>NUCLEOTIDE SEQUENCE [LARGE SCALE GENOMIC DNA]</scope>
    <source>
        <strain evidence="9">DCEP-RM93F</strain>
        <strain evidence="8">DCEP-RM93M</strain>
    </source>
</reference>
<dbReference type="Proteomes" id="UP000030758">
    <property type="component" value="Unassembled WGS sequence"/>
</dbReference>
<evidence type="ECO:0000256" key="7">
    <source>
        <dbReference type="ARBA" id="ARBA00082661"/>
    </source>
</evidence>
<dbReference type="InterPro" id="IPR036967">
    <property type="entry name" value="Ribosomal_uS11_sf"/>
</dbReference>
<evidence type="ECO:0000256" key="5">
    <source>
        <dbReference type="ARBA" id="ARBA00023274"/>
    </source>
</evidence>
<dbReference type="CDD" id="cd00432">
    <property type="entry name" value="Ribosomal_L18_L5e"/>
    <property type="match status" value="1"/>
</dbReference>
<dbReference type="SUPFAM" id="SSF53137">
    <property type="entry name" value="Translational machinery components"/>
    <property type="match status" value="1"/>
</dbReference>
<gene>
    <name evidence="8" type="ORF">M513_00732</name>
    <name evidence="9" type="ORF">M514_00732</name>
</gene>
<dbReference type="EMBL" id="KL367544">
    <property type="protein sequence ID" value="KFD65135.1"/>
    <property type="molecule type" value="Genomic_DNA"/>
</dbReference>
<keyword evidence="5" id="KW-0687">Ribonucleoprotein</keyword>
<sequence>MTAKVLPFVTVRNPRNLEWLRIARKAYGYKGLKNFQNECYYYRVELEKGQNHTNAYVRHMSNGIILEASTKEYAIRRRLHSTTDVASALNLGRVLAFRCLKAGIHFVTVVLPDVDTSEKASSQAFRTGLEEVGLVLKEFETIEPDYSIDKRYHWVCHNPDHGKDFSATEK</sequence>
<evidence type="ECO:0000256" key="3">
    <source>
        <dbReference type="ARBA" id="ARBA00022980"/>
    </source>
</evidence>
<evidence type="ECO:0000256" key="6">
    <source>
        <dbReference type="ARBA" id="ARBA00069051"/>
    </source>
</evidence>
<dbReference type="PANTHER" id="PTHR12899:SF3">
    <property type="entry name" value="LARGE RIBOSOMAL SUBUNIT PROTEIN UL18M"/>
    <property type="match status" value="1"/>
</dbReference>
<evidence type="ECO:0000313" key="8">
    <source>
        <dbReference type="EMBL" id="KFD58506.1"/>
    </source>
</evidence>
<dbReference type="GO" id="GO:0005743">
    <property type="term" value="C:mitochondrial inner membrane"/>
    <property type="evidence" value="ECO:0007669"/>
    <property type="project" value="UniProtKB-ARBA"/>
</dbReference>
<dbReference type="EMBL" id="KL363184">
    <property type="protein sequence ID" value="KFD58506.1"/>
    <property type="molecule type" value="Genomic_DNA"/>
</dbReference>
<name>A0A085MMR0_9BILA</name>
<evidence type="ECO:0000256" key="2">
    <source>
        <dbReference type="ARBA" id="ARBA00007116"/>
    </source>
</evidence>
<keyword evidence="3" id="KW-0689">Ribosomal protein</keyword>
<comment type="subcellular location">
    <subcellularLocation>
        <location evidence="1">Mitochondrion</location>
    </subcellularLocation>
</comment>
<accession>A0A085MMR0</accession>
<dbReference type="PANTHER" id="PTHR12899">
    <property type="entry name" value="39S RIBOSOMAL PROTEIN L18, MITOCHONDRIAL"/>
    <property type="match status" value="1"/>
</dbReference>
<dbReference type="InterPro" id="IPR005484">
    <property type="entry name" value="Ribosomal_uL18_bac/plant/anim"/>
</dbReference>
<dbReference type="GO" id="GO:0006412">
    <property type="term" value="P:translation"/>
    <property type="evidence" value="ECO:0007669"/>
    <property type="project" value="InterPro"/>
</dbReference>
<dbReference type="FunFam" id="3.30.420.80:FF:000005">
    <property type="entry name" value="39S ribosomal protein L18, mitochondrial"/>
    <property type="match status" value="1"/>
</dbReference>
<evidence type="ECO:0000256" key="1">
    <source>
        <dbReference type="ARBA" id="ARBA00004173"/>
    </source>
</evidence>
<keyword evidence="4" id="KW-0496">Mitochondrion</keyword>
<organism evidence="8 10">
    <name type="scientific">Trichuris suis</name>
    <name type="common">pig whipworm</name>
    <dbReference type="NCBI Taxonomy" id="68888"/>
    <lineage>
        <taxon>Eukaryota</taxon>
        <taxon>Metazoa</taxon>
        <taxon>Ecdysozoa</taxon>
        <taxon>Nematoda</taxon>
        <taxon>Enoplea</taxon>
        <taxon>Dorylaimia</taxon>
        <taxon>Trichinellida</taxon>
        <taxon>Trichuridae</taxon>
        <taxon>Trichuris</taxon>
    </lineage>
</organism>
<evidence type="ECO:0000256" key="4">
    <source>
        <dbReference type="ARBA" id="ARBA00023128"/>
    </source>
</evidence>
<evidence type="ECO:0000313" key="10">
    <source>
        <dbReference type="Proteomes" id="UP000030764"/>
    </source>
</evidence>
<comment type="similarity">
    <text evidence="2">Belongs to the universal ribosomal protein uL18 family.</text>
</comment>
<evidence type="ECO:0000313" key="9">
    <source>
        <dbReference type="EMBL" id="KFD65135.1"/>
    </source>
</evidence>
<protein>
    <recommendedName>
        <fullName evidence="6">Large ribosomal subunit protein uL18m</fullName>
    </recommendedName>
    <alternativeName>
        <fullName evidence="7">39S ribosomal protein L18, mitochondrial</fullName>
    </alternativeName>
</protein>
<proteinExistence type="inferred from homology"/>
<keyword evidence="10" id="KW-1185">Reference proteome</keyword>
<dbReference type="AlphaFoldDB" id="A0A085MMR0"/>
<dbReference type="GO" id="GO:0008097">
    <property type="term" value="F:5S rRNA binding"/>
    <property type="evidence" value="ECO:0007669"/>
    <property type="project" value="TreeGrafter"/>
</dbReference>
<dbReference type="GO" id="GO:0003735">
    <property type="term" value="F:structural constituent of ribosome"/>
    <property type="evidence" value="ECO:0007669"/>
    <property type="project" value="InterPro"/>
</dbReference>
<dbReference type="InterPro" id="IPR057268">
    <property type="entry name" value="Ribosomal_L18"/>
</dbReference>
<dbReference type="GO" id="GO:0005840">
    <property type="term" value="C:ribosome"/>
    <property type="evidence" value="ECO:0007669"/>
    <property type="project" value="UniProtKB-KW"/>
</dbReference>